<keyword evidence="2" id="KW-0418">Kinase</keyword>
<feature type="compositionally biased region" description="Basic and acidic residues" evidence="1">
    <location>
        <begin position="9"/>
        <end position="45"/>
    </location>
</feature>
<feature type="compositionally biased region" description="Basic and acidic residues" evidence="1">
    <location>
        <begin position="63"/>
        <end position="92"/>
    </location>
</feature>
<evidence type="ECO:0000313" key="2">
    <source>
        <dbReference type="EMBL" id="KAL2559034.1"/>
    </source>
</evidence>
<evidence type="ECO:0000313" key="3">
    <source>
        <dbReference type="Proteomes" id="UP001604277"/>
    </source>
</evidence>
<comment type="caution">
    <text evidence="2">The sequence shown here is derived from an EMBL/GenBank/DDBJ whole genome shotgun (WGS) entry which is preliminary data.</text>
</comment>
<name>A0ABD1XAN3_9LAMI</name>
<dbReference type="Proteomes" id="UP001604277">
    <property type="component" value="Unassembled WGS sequence"/>
</dbReference>
<keyword evidence="3" id="KW-1185">Reference proteome</keyword>
<feature type="compositionally biased region" description="Polar residues" evidence="1">
    <location>
        <begin position="47"/>
        <end position="60"/>
    </location>
</feature>
<keyword evidence="2" id="KW-0808">Transferase</keyword>
<proteinExistence type="predicted"/>
<dbReference type="AlphaFoldDB" id="A0ABD1XAN3"/>
<protein>
    <submittedName>
        <fullName evidence="2">Non-specific serine/threonine protein kinase</fullName>
    </submittedName>
</protein>
<reference evidence="3" key="1">
    <citation type="submission" date="2024-07" db="EMBL/GenBank/DDBJ databases">
        <title>Two chromosome-level genome assemblies of Korean endemic species Abeliophyllum distichum and Forsythia ovata (Oleaceae).</title>
        <authorList>
            <person name="Jang H."/>
        </authorList>
    </citation>
    <scope>NUCLEOTIDE SEQUENCE [LARGE SCALE GENOMIC DNA]</scope>
</reference>
<dbReference type="EMBL" id="JBFOLJ010000001">
    <property type="protein sequence ID" value="KAL2559034.1"/>
    <property type="molecule type" value="Genomic_DNA"/>
</dbReference>
<sequence>MINYEDENEHSGQRKSVSSEKRHREDVFLPSCDKYREEGDGRDVSKSPGQSRGRSLSQSIHGEASDAGRQVKKDDAYYIDSKHRSDSDDERMSVYNRDYRHGRRDVVRDKEREHSSNRHNEGVDRHHSKENRNRYREGRDRERDRAREKERERKNAKERQRTRLQDGDRAVKGRDREKDKERERGSERENERVRVSERDRERIKENSRNRNRD</sequence>
<gene>
    <name evidence="2" type="ORF">Fot_03773</name>
</gene>
<evidence type="ECO:0000256" key="1">
    <source>
        <dbReference type="SAM" id="MobiDB-lite"/>
    </source>
</evidence>
<organism evidence="2 3">
    <name type="scientific">Forsythia ovata</name>
    <dbReference type="NCBI Taxonomy" id="205694"/>
    <lineage>
        <taxon>Eukaryota</taxon>
        <taxon>Viridiplantae</taxon>
        <taxon>Streptophyta</taxon>
        <taxon>Embryophyta</taxon>
        <taxon>Tracheophyta</taxon>
        <taxon>Spermatophyta</taxon>
        <taxon>Magnoliopsida</taxon>
        <taxon>eudicotyledons</taxon>
        <taxon>Gunneridae</taxon>
        <taxon>Pentapetalae</taxon>
        <taxon>asterids</taxon>
        <taxon>lamiids</taxon>
        <taxon>Lamiales</taxon>
        <taxon>Oleaceae</taxon>
        <taxon>Forsythieae</taxon>
        <taxon>Forsythia</taxon>
    </lineage>
</organism>
<feature type="compositionally biased region" description="Basic and acidic residues" evidence="1">
    <location>
        <begin position="104"/>
        <end position="213"/>
    </location>
</feature>
<dbReference type="GO" id="GO:0004674">
    <property type="term" value="F:protein serine/threonine kinase activity"/>
    <property type="evidence" value="ECO:0007669"/>
    <property type="project" value="UniProtKB-KW"/>
</dbReference>
<keyword evidence="2" id="KW-0723">Serine/threonine-protein kinase</keyword>
<accession>A0ABD1XAN3</accession>
<feature type="region of interest" description="Disordered" evidence="1">
    <location>
        <begin position="1"/>
        <end position="213"/>
    </location>
</feature>